<dbReference type="AlphaFoldDB" id="A0A165GQ60"/>
<dbReference type="EMBL" id="KV426039">
    <property type="protein sequence ID" value="KZV90845.1"/>
    <property type="molecule type" value="Genomic_DNA"/>
</dbReference>
<evidence type="ECO:0000313" key="3">
    <source>
        <dbReference type="Proteomes" id="UP000077266"/>
    </source>
</evidence>
<keyword evidence="1" id="KW-0732">Signal</keyword>
<feature type="chain" id="PRO_5007858233" description="Secreted protein" evidence="1">
    <location>
        <begin position="45"/>
        <end position="77"/>
    </location>
</feature>
<proteinExistence type="predicted"/>
<feature type="signal peptide" evidence="1">
    <location>
        <begin position="1"/>
        <end position="44"/>
    </location>
</feature>
<reference evidence="2 3" key="1">
    <citation type="journal article" date="2016" name="Mol. Biol. Evol.">
        <title>Comparative Genomics of Early-Diverging Mushroom-Forming Fungi Provides Insights into the Origins of Lignocellulose Decay Capabilities.</title>
        <authorList>
            <person name="Nagy L.G."/>
            <person name="Riley R."/>
            <person name="Tritt A."/>
            <person name="Adam C."/>
            <person name="Daum C."/>
            <person name="Floudas D."/>
            <person name="Sun H."/>
            <person name="Yadav J.S."/>
            <person name="Pangilinan J."/>
            <person name="Larsson K.H."/>
            <person name="Matsuura K."/>
            <person name="Barry K."/>
            <person name="Labutti K."/>
            <person name="Kuo R."/>
            <person name="Ohm R.A."/>
            <person name="Bhattacharya S.S."/>
            <person name="Shirouzu T."/>
            <person name="Yoshinaga Y."/>
            <person name="Martin F.M."/>
            <person name="Grigoriev I.V."/>
            <person name="Hibbett D.S."/>
        </authorList>
    </citation>
    <scope>NUCLEOTIDE SEQUENCE [LARGE SCALE GENOMIC DNA]</scope>
    <source>
        <strain evidence="2 3">HHB12029</strain>
    </source>
</reference>
<name>A0A165GQ60_EXIGL</name>
<protein>
    <recommendedName>
        <fullName evidence="4">Secreted protein</fullName>
    </recommendedName>
</protein>
<dbReference type="OrthoDB" id="48651at2759"/>
<keyword evidence="3" id="KW-1185">Reference proteome</keyword>
<organism evidence="2 3">
    <name type="scientific">Exidia glandulosa HHB12029</name>
    <dbReference type="NCBI Taxonomy" id="1314781"/>
    <lineage>
        <taxon>Eukaryota</taxon>
        <taxon>Fungi</taxon>
        <taxon>Dikarya</taxon>
        <taxon>Basidiomycota</taxon>
        <taxon>Agaricomycotina</taxon>
        <taxon>Agaricomycetes</taxon>
        <taxon>Auriculariales</taxon>
        <taxon>Exidiaceae</taxon>
        <taxon>Exidia</taxon>
    </lineage>
</organism>
<dbReference type="InParanoid" id="A0A165GQ60"/>
<accession>A0A165GQ60</accession>
<evidence type="ECO:0008006" key="4">
    <source>
        <dbReference type="Google" id="ProtNLM"/>
    </source>
</evidence>
<gene>
    <name evidence="2" type="ORF">EXIGLDRAFT_109270</name>
</gene>
<evidence type="ECO:0000313" key="2">
    <source>
        <dbReference type="EMBL" id="KZV90845.1"/>
    </source>
</evidence>
<dbReference type="Proteomes" id="UP000077266">
    <property type="component" value="Unassembled WGS sequence"/>
</dbReference>
<evidence type="ECO:0000256" key="1">
    <source>
        <dbReference type="SAM" id="SignalP"/>
    </source>
</evidence>
<sequence length="77" mass="8670">MNNLYFWCIGFWLRRSPQFFVLRRIRRPCLCFMLLSCASYDASATPPSPSCTPLTMLGGLATIVASVQPRLCSDALH</sequence>